<dbReference type="Gene3D" id="3.40.50.300">
    <property type="entry name" value="P-loop containing nucleotide triphosphate hydrolases"/>
    <property type="match status" value="1"/>
</dbReference>
<dbReference type="SUPFAM" id="SSF52540">
    <property type="entry name" value="P-loop containing nucleoside triphosphate hydrolases"/>
    <property type="match status" value="1"/>
</dbReference>
<comment type="similarity">
    <text evidence="1">Belongs to the ABC transporter superfamily.</text>
</comment>
<keyword evidence="2" id="KW-0813">Transport</keyword>
<dbReference type="GO" id="GO:0005524">
    <property type="term" value="F:ATP binding"/>
    <property type="evidence" value="ECO:0007669"/>
    <property type="project" value="UniProtKB-KW"/>
</dbReference>
<reference evidence="7 8" key="1">
    <citation type="submission" date="2024-02" db="EMBL/GenBank/DDBJ databases">
        <title>Deinococcus carri NBRC 110142.</title>
        <authorList>
            <person name="Ichikawa N."/>
            <person name="Katano-Makiyama Y."/>
            <person name="Hidaka K."/>
        </authorList>
    </citation>
    <scope>NUCLEOTIDE SEQUENCE [LARGE SCALE GENOMIC DNA]</scope>
    <source>
        <strain evidence="7 8">NBRC 110142</strain>
    </source>
</reference>
<dbReference type="PROSITE" id="PS50893">
    <property type="entry name" value="ABC_TRANSPORTER_2"/>
    <property type="match status" value="1"/>
</dbReference>
<dbReference type="SMART" id="SM00382">
    <property type="entry name" value="AAA"/>
    <property type="match status" value="1"/>
</dbReference>
<dbReference type="PANTHER" id="PTHR43820">
    <property type="entry name" value="HIGH-AFFINITY BRANCHED-CHAIN AMINO ACID TRANSPORT ATP-BINDING PROTEIN LIVF"/>
    <property type="match status" value="1"/>
</dbReference>
<protein>
    <submittedName>
        <fullName evidence="7">High-affinity branched-chain amino acid transport ATP-binding protein LivF</fullName>
    </submittedName>
</protein>
<keyword evidence="8" id="KW-1185">Reference proteome</keyword>
<dbReference type="CDD" id="cd03224">
    <property type="entry name" value="ABC_TM1139_LivF_branched"/>
    <property type="match status" value="1"/>
</dbReference>
<evidence type="ECO:0000313" key="8">
    <source>
        <dbReference type="Proteomes" id="UP001401887"/>
    </source>
</evidence>
<dbReference type="InterPro" id="IPR003439">
    <property type="entry name" value="ABC_transporter-like_ATP-bd"/>
</dbReference>
<name>A0ABP9W6S7_9DEIO</name>
<feature type="domain" description="ABC transporter" evidence="6">
    <location>
        <begin position="6"/>
        <end position="244"/>
    </location>
</feature>
<dbReference type="InterPro" id="IPR052156">
    <property type="entry name" value="BCAA_Transport_ATP-bd_LivF"/>
</dbReference>
<gene>
    <name evidence="7" type="primary">livF_1</name>
    <name evidence="7" type="ORF">Dcar01_01424</name>
</gene>
<proteinExistence type="inferred from homology"/>
<keyword evidence="5" id="KW-0029">Amino-acid transport</keyword>
<dbReference type="RefSeq" id="WP_345463040.1">
    <property type="nucleotide sequence ID" value="NZ_BAABRP010000003.1"/>
</dbReference>
<dbReference type="InterPro" id="IPR027417">
    <property type="entry name" value="P-loop_NTPase"/>
</dbReference>
<evidence type="ECO:0000256" key="4">
    <source>
        <dbReference type="ARBA" id="ARBA00022840"/>
    </source>
</evidence>
<dbReference type="PROSITE" id="PS00211">
    <property type="entry name" value="ABC_TRANSPORTER_1"/>
    <property type="match status" value="1"/>
</dbReference>
<keyword evidence="4 7" id="KW-0067">ATP-binding</keyword>
<evidence type="ECO:0000256" key="2">
    <source>
        <dbReference type="ARBA" id="ARBA00022448"/>
    </source>
</evidence>
<keyword evidence="3" id="KW-0547">Nucleotide-binding</keyword>
<dbReference type="PANTHER" id="PTHR43820:SF4">
    <property type="entry name" value="HIGH-AFFINITY BRANCHED-CHAIN AMINO ACID TRANSPORT ATP-BINDING PROTEIN LIVF"/>
    <property type="match status" value="1"/>
</dbReference>
<evidence type="ECO:0000256" key="1">
    <source>
        <dbReference type="ARBA" id="ARBA00005417"/>
    </source>
</evidence>
<evidence type="ECO:0000313" key="7">
    <source>
        <dbReference type="EMBL" id="GAA5512706.1"/>
    </source>
</evidence>
<organism evidence="7 8">
    <name type="scientific">Deinococcus carri</name>
    <dbReference type="NCBI Taxonomy" id="1211323"/>
    <lineage>
        <taxon>Bacteria</taxon>
        <taxon>Thermotogati</taxon>
        <taxon>Deinococcota</taxon>
        <taxon>Deinococci</taxon>
        <taxon>Deinococcales</taxon>
        <taxon>Deinococcaceae</taxon>
        <taxon>Deinococcus</taxon>
    </lineage>
</organism>
<dbReference type="InterPro" id="IPR003593">
    <property type="entry name" value="AAA+_ATPase"/>
</dbReference>
<accession>A0ABP9W6S7</accession>
<comment type="caution">
    <text evidence="7">The sequence shown here is derived from an EMBL/GenBank/DDBJ whole genome shotgun (WGS) entry which is preliminary data.</text>
</comment>
<dbReference type="Proteomes" id="UP001401887">
    <property type="component" value="Unassembled WGS sequence"/>
</dbReference>
<evidence type="ECO:0000259" key="6">
    <source>
        <dbReference type="PROSITE" id="PS50893"/>
    </source>
</evidence>
<evidence type="ECO:0000256" key="5">
    <source>
        <dbReference type="ARBA" id="ARBA00022970"/>
    </source>
</evidence>
<evidence type="ECO:0000256" key="3">
    <source>
        <dbReference type="ARBA" id="ARBA00022741"/>
    </source>
</evidence>
<dbReference type="EMBL" id="BAABRP010000003">
    <property type="protein sequence ID" value="GAA5512706.1"/>
    <property type="molecule type" value="Genomic_DNA"/>
</dbReference>
<sequence length="244" mass="25957">MTEPHLQGQDLVIEHLAAGYGKVQVLWDVSLHARPGEFVAVIGANGAGKTTTLRAVSGVVKPSGGRILLGGQDITRATPPQIVALGLGHVPEGRELFPLMTVRENLELGAAMRPEARAMQAQTLEHVYTLFPRLRERQGQLAGTLSGGEQQMVALGRALMARPRVLVVDEPSLGLSPLMTQTVFGALRAVNAEGVTVLLVEQNVGLSLRLADRAYVLENGQVVNEGTGAALLADPRVREAYLAL</sequence>
<dbReference type="InterPro" id="IPR017871">
    <property type="entry name" value="ABC_transporter-like_CS"/>
</dbReference>
<dbReference type="Pfam" id="PF00005">
    <property type="entry name" value="ABC_tran"/>
    <property type="match status" value="1"/>
</dbReference>